<dbReference type="EMBL" id="JBHSWA010000005">
    <property type="protein sequence ID" value="MFC6643896.1"/>
    <property type="molecule type" value="Genomic_DNA"/>
</dbReference>
<keyword evidence="2" id="KW-1185">Reference proteome</keyword>
<evidence type="ECO:0000313" key="2">
    <source>
        <dbReference type="Proteomes" id="UP001596403"/>
    </source>
</evidence>
<evidence type="ECO:0000313" key="1">
    <source>
        <dbReference type="EMBL" id="MFC6643896.1"/>
    </source>
</evidence>
<proteinExistence type="predicted"/>
<gene>
    <name evidence="1" type="ORF">ACFQAU_21440</name>
</gene>
<accession>A0ABW1Z451</accession>
<dbReference type="RefSeq" id="WP_132446901.1">
    <property type="nucleotide sequence ID" value="NZ_JBHSWA010000005.1"/>
</dbReference>
<dbReference type="Proteomes" id="UP001596403">
    <property type="component" value="Unassembled WGS sequence"/>
</dbReference>
<comment type="caution">
    <text evidence="1">The sequence shown here is derived from an EMBL/GenBank/DDBJ whole genome shotgun (WGS) entry which is preliminary data.</text>
</comment>
<reference evidence="2" key="1">
    <citation type="journal article" date="2019" name="Int. J. Syst. Evol. Microbiol.">
        <title>The Global Catalogue of Microorganisms (GCM) 10K type strain sequencing project: providing services to taxonomists for standard genome sequencing and annotation.</title>
        <authorList>
            <consortium name="The Broad Institute Genomics Platform"/>
            <consortium name="The Broad Institute Genome Sequencing Center for Infectious Disease"/>
            <person name="Wu L."/>
            <person name="Ma J."/>
        </authorList>
    </citation>
    <scope>NUCLEOTIDE SEQUENCE [LARGE SCALE GENOMIC DNA]</scope>
    <source>
        <strain evidence="2">NBRC 111368</strain>
    </source>
</reference>
<protein>
    <submittedName>
        <fullName evidence="1">Uncharacterized protein</fullName>
    </submittedName>
</protein>
<name>A0ABW1Z451_9RHOB</name>
<sequence length="161" mass="18366">MNTHDQTAEDRFEANAEMYPLLENFGYDVEGLAELLRDEPISEAWEMFGSFHGVNRSARSGEYGVFEISDADDDHVISFLLPFDEQGELTGPGRIALENRHSVIEAYELDIKLSREIWADVSDEIQEALPELSSIQEDCSEECRPDHRLWVEKLAKSQTDV</sequence>
<organism evidence="1 2">
    <name type="scientific">Sulfitobacter profundi</name>
    <dbReference type="NCBI Taxonomy" id="2679961"/>
    <lineage>
        <taxon>Bacteria</taxon>
        <taxon>Pseudomonadati</taxon>
        <taxon>Pseudomonadota</taxon>
        <taxon>Alphaproteobacteria</taxon>
        <taxon>Rhodobacterales</taxon>
        <taxon>Roseobacteraceae</taxon>
        <taxon>Sulfitobacter</taxon>
    </lineage>
</organism>